<evidence type="ECO:0000313" key="1">
    <source>
        <dbReference type="EMBL" id="WLS04591.1"/>
    </source>
</evidence>
<accession>A0ABY9KAE6</accession>
<name>A0ABY9KAE6_9HYPH</name>
<sequence length="86" mass="8701">MNLNTANGATAPTYPHAADLAALLPAFETLVDEIVLSGLSRDALGSALDSGMTEVTSLLRAVPAAEGKLLERGIASLPAAIPISLC</sequence>
<organism evidence="1 2">
    <name type="scientific">Shinella oryzae</name>
    <dbReference type="NCBI Taxonomy" id="2871820"/>
    <lineage>
        <taxon>Bacteria</taxon>
        <taxon>Pseudomonadati</taxon>
        <taxon>Pseudomonadota</taxon>
        <taxon>Alphaproteobacteria</taxon>
        <taxon>Hyphomicrobiales</taxon>
        <taxon>Rhizobiaceae</taxon>
        <taxon>Shinella</taxon>
    </lineage>
</organism>
<dbReference type="EMBL" id="CP132314">
    <property type="protein sequence ID" value="WLS04591.1"/>
    <property type="molecule type" value="Genomic_DNA"/>
</dbReference>
<dbReference type="Proteomes" id="UP001225788">
    <property type="component" value="Chromosome"/>
</dbReference>
<proteinExistence type="predicted"/>
<protein>
    <submittedName>
        <fullName evidence="1">Uncharacterized protein</fullName>
    </submittedName>
</protein>
<reference evidence="1 2" key="1">
    <citation type="submission" date="2023-08" db="EMBL/GenBank/DDBJ databases">
        <title>Pathogen: clinical or host-associated sample.</title>
        <authorList>
            <person name="Hergert J."/>
            <person name="Casey R."/>
            <person name="Wagner J."/>
            <person name="Young E.L."/>
            <person name="Oakeson K.F."/>
        </authorList>
    </citation>
    <scope>NUCLEOTIDE SEQUENCE [LARGE SCALE GENOMIC DNA]</scope>
    <source>
        <strain evidence="1 2">UPHL-collab-2</strain>
    </source>
</reference>
<gene>
    <name evidence="1" type="ORF">Q9315_08285</name>
</gene>
<dbReference type="RefSeq" id="WP_306160696.1">
    <property type="nucleotide sequence ID" value="NZ_CP132314.1"/>
</dbReference>
<keyword evidence="2" id="KW-1185">Reference proteome</keyword>
<evidence type="ECO:0000313" key="2">
    <source>
        <dbReference type="Proteomes" id="UP001225788"/>
    </source>
</evidence>